<dbReference type="AlphaFoldDB" id="A0A6J0JGD7"/>
<sequence>MDSKINRTDPSKTTMRKSSPGSLGVPKLSRMMTRPEPNYLSPTRLSLDRSRKVPTTPERTHTRAVIASSSESNLRKIQLKEDLRKANELIASLENDKSLLYNKLHEALEAQKMAEEDFEIEKFKAVEAGVDAAQRNEEELKKELEIVKNQHASDSAVLLLVTRELEKVTQELAASNDAKNMLLSQAENASKNLKSELEKARCFQAEVKRRDKIIEKLDGEIEVLKMEKSYAQGSALVLERELEEANMMKRSASASLASLTKELEESNKRLHAVESEMADLMDKAKLMATVGSRQCQDLGKSQQLLETAEELLSKAEKEARKLKAELETVKEEKRQASSESLVLREKLLSLGGKDYETQLEHYKKMLDEARHEIDVLVSEVEQTKMRETGLVNHVKKCDEEVSSMGKEMNRLGNLVKKTKEEADGALRKESQMRDDLKEVEDEVSYLQETLREARAESLKLNAKMLDKETEFQSVLHENDLLRVKQDDSMKKIKELEEALAKKDTEEDDGEQDYDLVETLDGMNVKLEENREEKEDSTDGDDDDTVEVEYSMWESYHTGKKEAFHKGK</sequence>
<dbReference type="RefSeq" id="XP_056845917.1">
    <property type="nucleotide sequence ID" value="XM_056989937.1"/>
</dbReference>
<dbReference type="Proteomes" id="UP000504610">
    <property type="component" value="Chromosome 6"/>
</dbReference>
<feature type="region of interest" description="Disordered" evidence="3">
    <location>
        <begin position="500"/>
        <end position="548"/>
    </location>
</feature>
<feature type="coiled-coil region" evidence="2">
    <location>
        <begin position="242"/>
        <end position="386"/>
    </location>
</feature>
<dbReference type="RefSeq" id="XP_018434686.1">
    <property type="nucleotide sequence ID" value="XM_018579184.2"/>
</dbReference>
<feature type="region of interest" description="Disordered" evidence="3">
    <location>
        <begin position="1"/>
        <end position="61"/>
    </location>
</feature>
<feature type="compositionally biased region" description="Polar residues" evidence="3">
    <location>
        <begin position="11"/>
        <end position="21"/>
    </location>
</feature>
<dbReference type="GO" id="GO:0007131">
    <property type="term" value="P:reciprocal meiotic recombination"/>
    <property type="evidence" value="ECO:0007669"/>
    <property type="project" value="TreeGrafter"/>
</dbReference>
<evidence type="ECO:0000256" key="2">
    <source>
        <dbReference type="SAM" id="Coils"/>
    </source>
</evidence>
<gene>
    <name evidence="5 6 7" type="primary">LOC108806964</name>
</gene>
<feature type="compositionally biased region" description="Acidic residues" evidence="3">
    <location>
        <begin position="534"/>
        <end position="546"/>
    </location>
</feature>
<dbReference type="OrthoDB" id="1099248at2759"/>
<accession>A0A6J0JGD7</accession>
<evidence type="ECO:0000313" key="7">
    <source>
        <dbReference type="RefSeq" id="XP_056845917.1"/>
    </source>
</evidence>
<dbReference type="PANTHER" id="PTHR23160:SF23">
    <property type="entry name" value="WEB FAMILY PROTEIN"/>
    <property type="match status" value="1"/>
</dbReference>
<feature type="compositionally biased region" description="Acidic residues" evidence="3">
    <location>
        <begin position="505"/>
        <end position="517"/>
    </location>
</feature>
<feature type="coiled-coil region" evidence="2">
    <location>
        <begin position="76"/>
        <end position="150"/>
    </location>
</feature>
<dbReference type="GeneID" id="108806964"/>
<protein>
    <submittedName>
        <fullName evidence="5 6">WEB family protein At3g02930, chloroplastic isoform X1</fullName>
    </submittedName>
</protein>
<dbReference type="PANTHER" id="PTHR23160">
    <property type="entry name" value="SYNAPTONEMAL COMPLEX PROTEIN-RELATED"/>
    <property type="match status" value="1"/>
</dbReference>
<feature type="coiled-coil region" evidence="2">
    <location>
        <begin position="176"/>
        <end position="206"/>
    </location>
</feature>
<evidence type="ECO:0000313" key="6">
    <source>
        <dbReference type="RefSeq" id="XP_018434686.1"/>
    </source>
</evidence>
<feature type="compositionally biased region" description="Basic and acidic residues" evidence="3">
    <location>
        <begin position="1"/>
        <end position="10"/>
    </location>
</feature>
<evidence type="ECO:0000256" key="3">
    <source>
        <dbReference type="SAM" id="MobiDB-lite"/>
    </source>
</evidence>
<keyword evidence="1 2" id="KW-0175">Coiled coil</keyword>
<name>A0A6J0JGD7_RAPSA</name>
<evidence type="ECO:0000313" key="4">
    <source>
        <dbReference type="Proteomes" id="UP000504610"/>
    </source>
</evidence>
<dbReference type="RefSeq" id="XP_018434685.1">
    <property type="nucleotide sequence ID" value="XM_018579183.2"/>
</dbReference>
<organism evidence="4 5">
    <name type="scientific">Raphanus sativus</name>
    <name type="common">Radish</name>
    <name type="synonym">Raphanus raphanistrum var. sativus</name>
    <dbReference type="NCBI Taxonomy" id="3726"/>
    <lineage>
        <taxon>Eukaryota</taxon>
        <taxon>Viridiplantae</taxon>
        <taxon>Streptophyta</taxon>
        <taxon>Embryophyta</taxon>
        <taxon>Tracheophyta</taxon>
        <taxon>Spermatophyta</taxon>
        <taxon>Magnoliopsida</taxon>
        <taxon>eudicotyledons</taxon>
        <taxon>Gunneridae</taxon>
        <taxon>Pentapetalae</taxon>
        <taxon>rosids</taxon>
        <taxon>malvids</taxon>
        <taxon>Brassicales</taxon>
        <taxon>Brassicaceae</taxon>
        <taxon>Brassiceae</taxon>
        <taxon>Raphanus</taxon>
    </lineage>
</organism>
<reference evidence="4" key="1">
    <citation type="journal article" date="2019" name="Database">
        <title>The radish genome database (RadishGD): an integrated information resource for radish genomics.</title>
        <authorList>
            <person name="Yu H.J."/>
            <person name="Baek S."/>
            <person name="Lee Y.J."/>
            <person name="Cho A."/>
            <person name="Mun J.H."/>
        </authorList>
    </citation>
    <scope>NUCLEOTIDE SEQUENCE [LARGE SCALE GENOMIC DNA]</scope>
    <source>
        <strain evidence="4">cv. WK10039</strain>
    </source>
</reference>
<proteinExistence type="predicted"/>
<dbReference type="KEGG" id="rsz:108806964"/>
<reference evidence="5 6" key="2">
    <citation type="submission" date="2025-04" db="UniProtKB">
        <authorList>
            <consortium name="RefSeq"/>
        </authorList>
    </citation>
    <scope>IDENTIFICATION</scope>
    <source>
        <tissue evidence="5 6">Leaf</tissue>
    </source>
</reference>
<evidence type="ECO:0000256" key="1">
    <source>
        <dbReference type="ARBA" id="ARBA00023054"/>
    </source>
</evidence>
<evidence type="ECO:0000313" key="5">
    <source>
        <dbReference type="RefSeq" id="XP_018434685.1"/>
    </source>
</evidence>
<keyword evidence="4" id="KW-1185">Reference proteome</keyword>